<proteinExistence type="inferred from homology"/>
<protein>
    <submittedName>
        <fullName evidence="3">SDR family oxidoreductase</fullName>
    </submittedName>
</protein>
<dbReference type="InterPro" id="IPR020904">
    <property type="entry name" value="Sc_DH/Rdtase_CS"/>
</dbReference>
<dbReference type="Proteomes" id="UP001461341">
    <property type="component" value="Chromosome"/>
</dbReference>
<keyword evidence="4" id="KW-1185">Reference proteome</keyword>
<organism evidence="3 4">
    <name type="scientific">Thermatribacter velox</name>
    <dbReference type="NCBI Taxonomy" id="3039681"/>
    <lineage>
        <taxon>Bacteria</taxon>
        <taxon>Pseudomonadati</taxon>
        <taxon>Atribacterota</taxon>
        <taxon>Atribacteria</taxon>
        <taxon>Atribacterales</taxon>
        <taxon>Thermatribacteraceae</taxon>
        <taxon>Thermatribacter</taxon>
    </lineage>
</organism>
<sequence>MFSPTNKKVVVTGGAQGIGRAISKIFAEQGALVSPWDIDQEALEDLQDEYSGLASRFLPLPCDVASETEVRESATHLAKVWNRVDILINNAGINIVKPLEELSTEEWNRVIATNLQSVYLVTRYLLPLMPRGASIINIASTRALMSEPNTEAYSASKGGILALTHAMAISLAPRGIRVNAISPGWIETSNWKKRSIRKEPLLRDIDHLQHPAGRVGKPEDIAYACLFLSSEEASFITGVNLVVDGGMTVKMIYAE</sequence>
<dbReference type="PANTHER" id="PTHR24321:SF8">
    <property type="entry name" value="ESTRADIOL 17-BETA-DEHYDROGENASE 8-RELATED"/>
    <property type="match status" value="1"/>
</dbReference>
<dbReference type="SUPFAM" id="SSF51735">
    <property type="entry name" value="NAD(P)-binding Rossmann-fold domains"/>
    <property type="match status" value="1"/>
</dbReference>
<dbReference type="Gene3D" id="3.40.50.720">
    <property type="entry name" value="NAD(P)-binding Rossmann-like Domain"/>
    <property type="match status" value="1"/>
</dbReference>
<evidence type="ECO:0000256" key="1">
    <source>
        <dbReference type="ARBA" id="ARBA00006484"/>
    </source>
</evidence>
<dbReference type="NCBIfam" id="NF005559">
    <property type="entry name" value="PRK07231.1"/>
    <property type="match status" value="1"/>
</dbReference>
<dbReference type="EMBL" id="CP121689">
    <property type="protein sequence ID" value="WZL75783.1"/>
    <property type="molecule type" value="Genomic_DNA"/>
</dbReference>
<dbReference type="InterPro" id="IPR002347">
    <property type="entry name" value="SDR_fam"/>
</dbReference>
<keyword evidence="2" id="KW-0560">Oxidoreductase</keyword>
<evidence type="ECO:0000313" key="4">
    <source>
        <dbReference type="Proteomes" id="UP001461341"/>
    </source>
</evidence>
<accession>A0ABZ2YDI2</accession>
<dbReference type="Pfam" id="PF13561">
    <property type="entry name" value="adh_short_C2"/>
    <property type="match status" value="1"/>
</dbReference>
<dbReference type="PRINTS" id="PR00080">
    <property type="entry name" value="SDRFAMILY"/>
</dbReference>
<comment type="similarity">
    <text evidence="1">Belongs to the short-chain dehydrogenases/reductases (SDR) family.</text>
</comment>
<dbReference type="PANTHER" id="PTHR24321">
    <property type="entry name" value="DEHYDROGENASES, SHORT CHAIN"/>
    <property type="match status" value="1"/>
</dbReference>
<gene>
    <name evidence="3" type="ORF">QBE54_09360</name>
</gene>
<name>A0ABZ2YDI2_9BACT</name>
<dbReference type="RefSeq" id="WP_369017933.1">
    <property type="nucleotide sequence ID" value="NZ_CP121689.1"/>
</dbReference>
<evidence type="ECO:0000313" key="3">
    <source>
        <dbReference type="EMBL" id="WZL75783.1"/>
    </source>
</evidence>
<dbReference type="PRINTS" id="PR00081">
    <property type="entry name" value="GDHRDH"/>
</dbReference>
<dbReference type="InterPro" id="IPR036291">
    <property type="entry name" value="NAD(P)-bd_dom_sf"/>
</dbReference>
<dbReference type="PROSITE" id="PS00061">
    <property type="entry name" value="ADH_SHORT"/>
    <property type="match status" value="1"/>
</dbReference>
<reference evidence="3 4" key="1">
    <citation type="submission" date="2023-03" db="EMBL/GenBank/DDBJ databases">
        <title>Novel Species.</title>
        <authorList>
            <person name="Ma S."/>
        </authorList>
    </citation>
    <scope>NUCLEOTIDE SEQUENCE [LARGE SCALE GENOMIC DNA]</scope>
    <source>
        <strain evidence="3 4">B11</strain>
    </source>
</reference>
<evidence type="ECO:0000256" key="2">
    <source>
        <dbReference type="ARBA" id="ARBA00023002"/>
    </source>
</evidence>